<reference evidence="3 4" key="1">
    <citation type="submission" date="2018-01" db="EMBL/GenBank/DDBJ databases">
        <title>Genomic Encyclopedia of Type Strains, Phase I: the one thousand microbial genomes (KMG-I) project.</title>
        <authorList>
            <person name="Goeker M."/>
        </authorList>
    </citation>
    <scope>NUCLEOTIDE SEQUENCE [LARGE SCALE GENOMIC DNA]</scope>
    <source>
        <strain evidence="3 4">DSM 17960</strain>
    </source>
</reference>
<name>A0A2S4N4K7_9FLAO</name>
<comment type="caution">
    <text evidence="3">The sequence shown here is derived from an EMBL/GenBank/DDBJ whole genome shotgun (WGS) entry which is preliminary data.</text>
</comment>
<dbReference type="Pfam" id="PF13455">
    <property type="entry name" value="MUG113"/>
    <property type="match status" value="1"/>
</dbReference>
<dbReference type="OrthoDB" id="9811665at2"/>
<organism evidence="3 4">
    <name type="scientific">Flavobacterium croceum DSM 17960</name>
    <dbReference type="NCBI Taxonomy" id="1121886"/>
    <lineage>
        <taxon>Bacteria</taxon>
        <taxon>Pseudomonadati</taxon>
        <taxon>Bacteroidota</taxon>
        <taxon>Flavobacteriia</taxon>
        <taxon>Flavobacteriales</taxon>
        <taxon>Flavobacteriaceae</taxon>
        <taxon>Flavobacterium</taxon>
    </lineage>
</organism>
<evidence type="ECO:0000259" key="2">
    <source>
        <dbReference type="SMART" id="SM00974"/>
    </source>
</evidence>
<keyword evidence="4" id="KW-1185">Reference proteome</keyword>
<evidence type="ECO:0000313" key="4">
    <source>
        <dbReference type="Proteomes" id="UP000237056"/>
    </source>
</evidence>
<accession>A0A2S4N4K7</accession>
<dbReference type="AlphaFoldDB" id="A0A2S4N4K7"/>
<gene>
    <name evidence="3" type="ORF">Q361_1321</name>
</gene>
<dbReference type="EMBL" id="PQNY01000032">
    <property type="protein sequence ID" value="POS00672.1"/>
    <property type="molecule type" value="Genomic_DNA"/>
</dbReference>
<sequence length="547" mass="63095">MTFILLIAVIVLIIVLISNKNKFQKTINDLQNIINSLNAKIKSFEQERENLNQKIESLEDNNNALKKYQGIVDTEQKAKDILFKANLEASEILENAKKELENAVLEASSIKSKANVDATNFKQNAINLLNNATSEAKLVIEQAEIKAKEIAGDAYKAMQNSKELEKTAKAMKNIIEGYGDKYLIPTFSLLDDLAEEFGHTEAGEKLKFSREKTRLMINNGTSAKCDYVEANRKEIAINFILDAFNGKVDSILSKVKKDNYGTLEQKIKDAYQVVNNNGKAFRNAVITEEYLNARIDELKWAVITQELKWQEQEEQRRIKEQIREEEKARREYEKAIREAQKEEETLKKLIEKAQKEVSQANDEQKSKFEEKLRELEEKLKIAEDKNQRAISMAQQTKSGNVYVISNIGSFGENVFKIGMTRRLEPLDRIKELGDASVPFEFDVHSMIFSDDAPKLERELHKKFMLMQMNKVNPRKEFFKVNLSDIKAEVDKMEINAKWTMTAEALHYRESLAIEEAISKDKQKQIEWEKFQQKAEEIIAETDEEIEI</sequence>
<dbReference type="SMART" id="SM00974">
    <property type="entry name" value="T5orf172"/>
    <property type="match status" value="1"/>
</dbReference>
<keyword evidence="1" id="KW-0175">Coiled coil</keyword>
<dbReference type="InterPro" id="IPR018306">
    <property type="entry name" value="Phage_T5_Orf172_DNA-bd"/>
</dbReference>
<feature type="coiled-coil region" evidence="1">
    <location>
        <begin position="20"/>
        <end position="113"/>
    </location>
</feature>
<proteinExistence type="predicted"/>
<feature type="coiled-coil region" evidence="1">
    <location>
        <begin position="311"/>
        <end position="392"/>
    </location>
</feature>
<dbReference type="RefSeq" id="WP_103727107.1">
    <property type="nucleotide sequence ID" value="NZ_PQNY01000032.1"/>
</dbReference>
<evidence type="ECO:0000313" key="3">
    <source>
        <dbReference type="EMBL" id="POS00672.1"/>
    </source>
</evidence>
<evidence type="ECO:0000256" key="1">
    <source>
        <dbReference type="SAM" id="Coils"/>
    </source>
</evidence>
<feature type="domain" description="Bacteriophage T5 Orf172 DNA-binding" evidence="2">
    <location>
        <begin position="409"/>
        <end position="492"/>
    </location>
</feature>
<dbReference type="Pfam" id="PF13250">
    <property type="entry name" value="SNIPE"/>
    <property type="match status" value="1"/>
</dbReference>
<dbReference type="InterPro" id="IPR025280">
    <property type="entry name" value="SNIPE"/>
</dbReference>
<dbReference type="Proteomes" id="UP000237056">
    <property type="component" value="Unassembled WGS sequence"/>
</dbReference>
<protein>
    <submittedName>
        <fullName evidence="3">Meiotically Up-regulated Gene 113 (MUG113) protein</fullName>
    </submittedName>
</protein>